<dbReference type="OrthoDB" id="9785015at2"/>
<dbReference type="GO" id="GO:0046872">
    <property type="term" value="F:metal ion binding"/>
    <property type="evidence" value="ECO:0007669"/>
    <property type="project" value="UniProtKB-KW"/>
</dbReference>
<dbReference type="PANTHER" id="PTHR30632">
    <property type="entry name" value="MOLYBDATE-BINDING PERIPLASMIC PROTEIN"/>
    <property type="match status" value="1"/>
</dbReference>
<evidence type="ECO:0000256" key="4">
    <source>
        <dbReference type="PIRSR" id="PIRSR004846-1"/>
    </source>
</evidence>
<dbReference type="Pfam" id="PF13531">
    <property type="entry name" value="SBP_bac_11"/>
    <property type="match status" value="1"/>
</dbReference>
<name>A0A4S8NE19_9ACTN</name>
<evidence type="ECO:0000256" key="5">
    <source>
        <dbReference type="SAM" id="SignalP"/>
    </source>
</evidence>
<dbReference type="Proteomes" id="UP000307087">
    <property type="component" value="Unassembled WGS sequence"/>
</dbReference>
<dbReference type="NCBIfam" id="TIGR01256">
    <property type="entry name" value="modA"/>
    <property type="match status" value="1"/>
</dbReference>
<reference evidence="6 7" key="1">
    <citation type="journal article" date="2009" name="Int. J. Syst. Evol. Microbiol.">
        <title>Nocardioides caeni sp. nov., isolated from wastewater.</title>
        <authorList>
            <person name="Yoon J.H."/>
            <person name="Kang S.J."/>
            <person name="Park S."/>
            <person name="Kim W."/>
            <person name="Oh T.K."/>
        </authorList>
    </citation>
    <scope>NUCLEOTIDE SEQUENCE [LARGE SCALE GENOMIC DNA]</scope>
    <source>
        <strain evidence="6 7">DSM 23134</strain>
    </source>
</reference>
<dbReference type="GO" id="GO:0030973">
    <property type="term" value="F:molybdate ion binding"/>
    <property type="evidence" value="ECO:0007669"/>
    <property type="project" value="TreeGrafter"/>
</dbReference>
<feature type="binding site" evidence="4">
    <location>
        <position position="179"/>
    </location>
    <ligand>
        <name>molybdate</name>
        <dbReference type="ChEBI" id="CHEBI:36264"/>
    </ligand>
</feature>
<dbReference type="Gene3D" id="3.40.190.10">
    <property type="entry name" value="Periplasmic binding protein-like II"/>
    <property type="match status" value="2"/>
</dbReference>
<keyword evidence="7" id="KW-1185">Reference proteome</keyword>
<dbReference type="GO" id="GO:0015689">
    <property type="term" value="P:molybdate ion transport"/>
    <property type="evidence" value="ECO:0007669"/>
    <property type="project" value="InterPro"/>
</dbReference>
<protein>
    <submittedName>
        <fullName evidence="6">Molybdate ABC transporter substrate-binding protein</fullName>
    </submittedName>
</protein>
<feature type="binding site" evidence="4">
    <location>
        <position position="48"/>
    </location>
    <ligand>
        <name>molybdate</name>
        <dbReference type="ChEBI" id="CHEBI:36264"/>
    </ligand>
</feature>
<evidence type="ECO:0000256" key="2">
    <source>
        <dbReference type="ARBA" id="ARBA00022723"/>
    </source>
</evidence>
<evidence type="ECO:0000256" key="3">
    <source>
        <dbReference type="ARBA" id="ARBA00022729"/>
    </source>
</evidence>
<keyword evidence="2 4" id="KW-0479">Metal-binding</keyword>
<proteinExistence type="inferred from homology"/>
<keyword evidence="4" id="KW-0500">Molybdenum</keyword>
<organism evidence="6 7">
    <name type="scientific">Nocardioides caeni</name>
    <dbReference type="NCBI Taxonomy" id="574700"/>
    <lineage>
        <taxon>Bacteria</taxon>
        <taxon>Bacillati</taxon>
        <taxon>Actinomycetota</taxon>
        <taxon>Actinomycetes</taxon>
        <taxon>Propionibacteriales</taxon>
        <taxon>Nocardioidaceae</taxon>
        <taxon>Nocardioides</taxon>
    </lineage>
</organism>
<feature type="chain" id="PRO_5020666354" evidence="5">
    <location>
        <begin position="29"/>
        <end position="262"/>
    </location>
</feature>
<dbReference type="RefSeq" id="WP_136562309.1">
    <property type="nucleotide sequence ID" value="NZ_BAABLS010000003.1"/>
</dbReference>
<feature type="binding site" evidence="4">
    <location>
        <position position="197"/>
    </location>
    <ligand>
        <name>molybdate</name>
        <dbReference type="ChEBI" id="CHEBI:36264"/>
    </ligand>
</feature>
<sequence length="262" mass="26675">MNRRRALAVRTQVAVLVAALALPLTACGDDGSEGEGGRQKLTVFAAASLTSTFEQLEAQFENDHPDADVQLSFGGSSDLVAQIADGAAADVFASADTKNMDQFLDADLADGEPTEFATNTLVIAVPPGNPAGITGLADLGKEDLDIVVCAPEVPCGNAAVQVADAAGVRLAPDSEEQSVTDVLGKIESGEADAGLVYVTDVEAADGAVEGVEFPEAVDVVNHYPIVVVAGSDETDLARAWIDLVLGDGQAVLGRAGFGPPAS</sequence>
<dbReference type="AlphaFoldDB" id="A0A4S8NE19"/>
<dbReference type="SUPFAM" id="SSF53850">
    <property type="entry name" value="Periplasmic binding protein-like II"/>
    <property type="match status" value="1"/>
</dbReference>
<feature type="signal peptide" evidence="5">
    <location>
        <begin position="1"/>
        <end position="28"/>
    </location>
</feature>
<feature type="binding site" evidence="4">
    <location>
        <position position="76"/>
    </location>
    <ligand>
        <name>molybdate</name>
        <dbReference type="ChEBI" id="CHEBI:36264"/>
    </ligand>
</feature>
<accession>A0A4S8NE19</accession>
<dbReference type="EMBL" id="STGW01000004">
    <property type="protein sequence ID" value="THV14545.1"/>
    <property type="molecule type" value="Genomic_DNA"/>
</dbReference>
<evidence type="ECO:0000256" key="1">
    <source>
        <dbReference type="ARBA" id="ARBA00009175"/>
    </source>
</evidence>
<keyword evidence="3 5" id="KW-0732">Signal</keyword>
<dbReference type="CDD" id="cd13538">
    <property type="entry name" value="PBP2_ModA_like_1"/>
    <property type="match status" value="1"/>
</dbReference>
<dbReference type="InterPro" id="IPR005950">
    <property type="entry name" value="ModA"/>
</dbReference>
<gene>
    <name evidence="6" type="primary">modA</name>
    <name evidence="6" type="ORF">E9934_07670</name>
</gene>
<dbReference type="PANTHER" id="PTHR30632:SF0">
    <property type="entry name" value="SULFATE-BINDING PROTEIN"/>
    <property type="match status" value="1"/>
</dbReference>
<dbReference type="InterPro" id="IPR050682">
    <property type="entry name" value="ModA/WtpA"/>
</dbReference>
<dbReference type="PIRSF" id="PIRSF004846">
    <property type="entry name" value="ModA"/>
    <property type="match status" value="1"/>
</dbReference>
<evidence type="ECO:0000313" key="6">
    <source>
        <dbReference type="EMBL" id="THV14545.1"/>
    </source>
</evidence>
<evidence type="ECO:0000313" key="7">
    <source>
        <dbReference type="Proteomes" id="UP000307087"/>
    </source>
</evidence>
<comment type="caution">
    <text evidence="6">The sequence shown here is derived from an EMBL/GenBank/DDBJ whole genome shotgun (WGS) entry which is preliminary data.</text>
</comment>
<comment type="similarity">
    <text evidence="1">Belongs to the bacterial solute-binding protein ModA family.</text>
</comment>